<dbReference type="EMBL" id="NBTZ01000112">
    <property type="protein sequence ID" value="OTP69959.1"/>
    <property type="molecule type" value="Genomic_DNA"/>
</dbReference>
<dbReference type="AlphaFoldDB" id="A0A242MFG1"/>
<accession>A0A242MFG1</accession>
<evidence type="ECO:0000256" key="1">
    <source>
        <dbReference type="SAM" id="MobiDB-lite"/>
    </source>
</evidence>
<dbReference type="Proteomes" id="UP000195221">
    <property type="component" value="Unassembled WGS sequence"/>
</dbReference>
<organism evidence="2 3">
    <name type="scientific">Caballeronia sordidicola</name>
    <name type="common">Burkholderia sordidicola</name>
    <dbReference type="NCBI Taxonomy" id="196367"/>
    <lineage>
        <taxon>Bacteria</taxon>
        <taxon>Pseudomonadati</taxon>
        <taxon>Pseudomonadota</taxon>
        <taxon>Betaproteobacteria</taxon>
        <taxon>Burkholderiales</taxon>
        <taxon>Burkholderiaceae</taxon>
        <taxon>Caballeronia</taxon>
    </lineage>
</organism>
<name>A0A242MFG1_CABSO</name>
<comment type="caution">
    <text evidence="2">The sequence shown here is derived from an EMBL/GenBank/DDBJ whole genome shotgun (WGS) entry which is preliminary data.</text>
</comment>
<proteinExistence type="predicted"/>
<sequence length="76" mass="8158">MAQSRTGKALGIPAIGIGHPADPGRSHVRPDAGRAGKRDACAFQINQIGSKWHGHFFSHCPCPFSLSARTIRAKRP</sequence>
<gene>
    <name evidence="2" type="ORF">PAMC26577_29985</name>
</gene>
<feature type="region of interest" description="Disordered" evidence="1">
    <location>
        <begin position="1"/>
        <end position="33"/>
    </location>
</feature>
<reference evidence="2 3" key="1">
    <citation type="submission" date="2017-03" db="EMBL/GenBank/DDBJ databases">
        <title>Genome analysis of strain PAMC 26577.</title>
        <authorList>
            <person name="Oh H.-M."/>
            <person name="Yang J.-A."/>
        </authorList>
    </citation>
    <scope>NUCLEOTIDE SEQUENCE [LARGE SCALE GENOMIC DNA]</scope>
    <source>
        <strain evidence="2 3">PAMC 26577</strain>
    </source>
</reference>
<protein>
    <submittedName>
        <fullName evidence="2">Benzoate transport protein</fullName>
    </submittedName>
</protein>
<feature type="compositionally biased region" description="Basic and acidic residues" evidence="1">
    <location>
        <begin position="22"/>
        <end position="33"/>
    </location>
</feature>
<evidence type="ECO:0000313" key="2">
    <source>
        <dbReference type="EMBL" id="OTP69959.1"/>
    </source>
</evidence>
<evidence type="ECO:0000313" key="3">
    <source>
        <dbReference type="Proteomes" id="UP000195221"/>
    </source>
</evidence>